<dbReference type="KEGG" id="cput:CONPUDRAFT_169641"/>
<proteinExistence type="predicted"/>
<evidence type="ECO:0000256" key="1">
    <source>
        <dbReference type="SAM" id="MobiDB-lite"/>
    </source>
</evidence>
<sequence>MRVASSTPRRPNKRRAGASHSAPFGEPEHALPQYYPPGGINSRRMQVNRRVVGTEIEGVLYGDLSRPMIYSQSMLRGISDHVSTVQAGSSHLLIGANGRNHGQGSGGLTHGVISGQGKQVVGLHQVVSRFSDEIPHSFDESKTRGAGGNTDAAQGKGPADVIHGLPEAYSHNLLYGSGRDVFTPRNSASQPEPSQGYHAPSNGVTHYQPPWSGYIAPEQAFPRIDDDPNTSSYHPPQNNLLQSPPHITLEQAQQQEYFASTAQHPAHVSPFLSAEAATQPASAMSSNIVVGQGDLCTQIQHLYDVTKMLPEEQRAGSRSQRKIFDVVEKVLDEARSRLASYSSDPAFDHEPLTVCVSELRTLIGIAEELAAQLARRLGLPTPERQLENGSMTNVPSMFNSSPPVVDESVIMGHPPTPPQSVDEFHSKQTAVDGVLLDPQFSARQLEAINSQTDPYIQLGSVVQPEHLFAHRSEENNQDSIHSYMSPASPALDIAPELSNPGYPPSATEPTPMFLYPYEGGEGEYGQMDMDGFSPNPASQTGNDGLNFGGTIHRSIPSDSLPVNAYSELAHALGPVNRPGTTRVSASSTSSD</sequence>
<dbReference type="AlphaFoldDB" id="A0A5M3M926"/>
<dbReference type="EMBL" id="JH711589">
    <property type="protein sequence ID" value="EIW75255.1"/>
    <property type="molecule type" value="Genomic_DNA"/>
</dbReference>
<feature type="region of interest" description="Disordered" evidence="1">
    <location>
        <begin position="1"/>
        <end position="41"/>
    </location>
</feature>
<feature type="region of interest" description="Disordered" evidence="1">
    <location>
        <begin position="134"/>
        <end position="158"/>
    </location>
</feature>
<accession>A0A5M3M926</accession>
<feature type="compositionally biased region" description="Basic and acidic residues" evidence="1">
    <location>
        <begin position="134"/>
        <end position="143"/>
    </location>
</feature>
<gene>
    <name evidence="2" type="ORF">CONPUDRAFT_169641</name>
</gene>
<dbReference type="Proteomes" id="UP000053558">
    <property type="component" value="Unassembled WGS sequence"/>
</dbReference>
<name>A0A5M3M926_CONPW</name>
<keyword evidence="3" id="KW-1185">Reference proteome</keyword>
<evidence type="ECO:0000313" key="2">
    <source>
        <dbReference type="EMBL" id="EIW75255.1"/>
    </source>
</evidence>
<feature type="compositionally biased region" description="Polar residues" evidence="1">
    <location>
        <begin position="184"/>
        <end position="193"/>
    </location>
</feature>
<dbReference type="GeneID" id="19206292"/>
<feature type="compositionally biased region" description="Polar residues" evidence="1">
    <location>
        <begin position="229"/>
        <end position="242"/>
    </location>
</feature>
<organism evidence="2 3">
    <name type="scientific">Coniophora puteana (strain RWD-64-598)</name>
    <name type="common">Brown rot fungus</name>
    <dbReference type="NCBI Taxonomy" id="741705"/>
    <lineage>
        <taxon>Eukaryota</taxon>
        <taxon>Fungi</taxon>
        <taxon>Dikarya</taxon>
        <taxon>Basidiomycota</taxon>
        <taxon>Agaricomycotina</taxon>
        <taxon>Agaricomycetes</taxon>
        <taxon>Agaricomycetidae</taxon>
        <taxon>Boletales</taxon>
        <taxon>Coniophorineae</taxon>
        <taxon>Coniophoraceae</taxon>
        <taxon>Coniophora</taxon>
    </lineage>
</organism>
<dbReference type="RefSeq" id="XP_007774669.1">
    <property type="nucleotide sequence ID" value="XM_007776479.1"/>
</dbReference>
<protein>
    <submittedName>
        <fullName evidence="2">Uncharacterized protein</fullName>
    </submittedName>
</protein>
<comment type="caution">
    <text evidence="2">The sequence shown here is derived from an EMBL/GenBank/DDBJ whole genome shotgun (WGS) entry which is preliminary data.</text>
</comment>
<evidence type="ECO:0000313" key="3">
    <source>
        <dbReference type="Proteomes" id="UP000053558"/>
    </source>
</evidence>
<reference evidence="3" key="1">
    <citation type="journal article" date="2012" name="Science">
        <title>The Paleozoic origin of enzymatic lignin decomposition reconstructed from 31 fungal genomes.</title>
        <authorList>
            <person name="Floudas D."/>
            <person name="Binder M."/>
            <person name="Riley R."/>
            <person name="Barry K."/>
            <person name="Blanchette R.A."/>
            <person name="Henrissat B."/>
            <person name="Martinez A.T."/>
            <person name="Otillar R."/>
            <person name="Spatafora J.W."/>
            <person name="Yadav J.S."/>
            <person name="Aerts A."/>
            <person name="Benoit I."/>
            <person name="Boyd A."/>
            <person name="Carlson A."/>
            <person name="Copeland A."/>
            <person name="Coutinho P.M."/>
            <person name="de Vries R.P."/>
            <person name="Ferreira P."/>
            <person name="Findley K."/>
            <person name="Foster B."/>
            <person name="Gaskell J."/>
            <person name="Glotzer D."/>
            <person name="Gorecki P."/>
            <person name="Heitman J."/>
            <person name="Hesse C."/>
            <person name="Hori C."/>
            <person name="Igarashi K."/>
            <person name="Jurgens J.A."/>
            <person name="Kallen N."/>
            <person name="Kersten P."/>
            <person name="Kohler A."/>
            <person name="Kuees U."/>
            <person name="Kumar T.K.A."/>
            <person name="Kuo A."/>
            <person name="LaButti K."/>
            <person name="Larrondo L.F."/>
            <person name="Lindquist E."/>
            <person name="Ling A."/>
            <person name="Lombard V."/>
            <person name="Lucas S."/>
            <person name="Lundell T."/>
            <person name="Martin R."/>
            <person name="McLaughlin D.J."/>
            <person name="Morgenstern I."/>
            <person name="Morin E."/>
            <person name="Murat C."/>
            <person name="Nagy L.G."/>
            <person name="Nolan M."/>
            <person name="Ohm R.A."/>
            <person name="Patyshakuliyeva A."/>
            <person name="Rokas A."/>
            <person name="Ruiz-Duenas F.J."/>
            <person name="Sabat G."/>
            <person name="Salamov A."/>
            <person name="Samejima M."/>
            <person name="Schmutz J."/>
            <person name="Slot J.C."/>
            <person name="St John F."/>
            <person name="Stenlid J."/>
            <person name="Sun H."/>
            <person name="Sun S."/>
            <person name="Syed K."/>
            <person name="Tsang A."/>
            <person name="Wiebenga A."/>
            <person name="Young D."/>
            <person name="Pisabarro A."/>
            <person name="Eastwood D.C."/>
            <person name="Martin F."/>
            <person name="Cullen D."/>
            <person name="Grigoriev I.V."/>
            <person name="Hibbett D.S."/>
        </authorList>
    </citation>
    <scope>NUCLEOTIDE SEQUENCE [LARGE SCALE GENOMIC DNA]</scope>
    <source>
        <strain evidence="3">RWD-64-598 SS2</strain>
    </source>
</reference>
<feature type="region of interest" description="Disordered" evidence="1">
    <location>
        <begin position="180"/>
        <end position="243"/>
    </location>
</feature>